<sequence length="57" mass="6260">MAESLNGKNTEADVIRFTLPGFINIDDPALLAQLLAEYIKRVRKIDAADRAASGKEE</sequence>
<dbReference type="InterPro" id="IPR046574">
    <property type="entry name" value="DUF6634"/>
</dbReference>
<dbReference type="EMBL" id="FTMK01000007">
    <property type="protein sequence ID" value="SIQ39079.1"/>
    <property type="molecule type" value="Genomic_DNA"/>
</dbReference>
<dbReference type="AlphaFoldDB" id="A0A1N6SDF8"/>
<reference evidence="1 2" key="1">
    <citation type="submission" date="2017-01" db="EMBL/GenBank/DDBJ databases">
        <authorList>
            <person name="Varghese N."/>
            <person name="Submissions S."/>
        </authorList>
    </citation>
    <scope>NUCLEOTIDE SEQUENCE [LARGE SCALE GENOMIC DNA]</scope>
    <source>
        <strain evidence="1 2">ATCC 700171</strain>
    </source>
</reference>
<evidence type="ECO:0000313" key="2">
    <source>
        <dbReference type="Proteomes" id="UP000323956"/>
    </source>
</evidence>
<organism evidence="1 2">
    <name type="scientific">Paracoccus thiocyanatus</name>
    <dbReference type="NCBI Taxonomy" id="34006"/>
    <lineage>
        <taxon>Bacteria</taxon>
        <taxon>Pseudomonadati</taxon>
        <taxon>Pseudomonadota</taxon>
        <taxon>Alphaproteobacteria</taxon>
        <taxon>Rhodobacterales</taxon>
        <taxon>Paracoccaceae</taxon>
        <taxon>Paracoccus</taxon>
    </lineage>
</organism>
<accession>A0A1N6SDF8</accession>
<dbReference type="Proteomes" id="UP000323956">
    <property type="component" value="Unassembled WGS sequence"/>
</dbReference>
<protein>
    <submittedName>
        <fullName evidence="1">Uncharacterized protein</fullName>
    </submittedName>
</protein>
<gene>
    <name evidence="1" type="ORF">SAMN05421641_10766</name>
</gene>
<dbReference type="Pfam" id="PF20339">
    <property type="entry name" value="DUF6634"/>
    <property type="match status" value="1"/>
</dbReference>
<name>A0A1N6SDF8_9RHOB</name>
<evidence type="ECO:0000313" key="1">
    <source>
        <dbReference type="EMBL" id="SIQ39079.1"/>
    </source>
</evidence>
<proteinExistence type="predicted"/>